<organism evidence="3 4">
    <name type="scientific">Puccinia sorghi</name>
    <dbReference type="NCBI Taxonomy" id="27349"/>
    <lineage>
        <taxon>Eukaryota</taxon>
        <taxon>Fungi</taxon>
        <taxon>Dikarya</taxon>
        <taxon>Basidiomycota</taxon>
        <taxon>Pucciniomycotina</taxon>
        <taxon>Pucciniomycetes</taxon>
        <taxon>Pucciniales</taxon>
        <taxon>Pucciniaceae</taxon>
        <taxon>Puccinia</taxon>
    </lineage>
</organism>
<dbReference type="Gene3D" id="3.20.20.80">
    <property type="entry name" value="Glycosidases"/>
    <property type="match status" value="1"/>
</dbReference>
<dbReference type="VEuPathDB" id="FungiDB:VP01_132g15"/>
<accession>A0A0L6VN12</accession>
<dbReference type="Proteomes" id="UP000037035">
    <property type="component" value="Unassembled WGS sequence"/>
</dbReference>
<feature type="domain" description="Glycoside hydrolase 35 catalytic" evidence="2">
    <location>
        <begin position="38"/>
        <end position="82"/>
    </location>
</feature>
<evidence type="ECO:0000256" key="1">
    <source>
        <dbReference type="SAM" id="SignalP"/>
    </source>
</evidence>
<dbReference type="AlphaFoldDB" id="A0A0L6VN12"/>
<dbReference type="Pfam" id="PF01301">
    <property type="entry name" value="Glyco_hydro_35"/>
    <property type="match status" value="1"/>
</dbReference>
<dbReference type="STRING" id="27349.A0A0L6VN12"/>
<dbReference type="EMBL" id="LAVV01003666">
    <property type="protein sequence ID" value="KNZ61962.1"/>
    <property type="molecule type" value="Genomic_DNA"/>
</dbReference>
<evidence type="ECO:0000259" key="2">
    <source>
        <dbReference type="Pfam" id="PF01301"/>
    </source>
</evidence>
<name>A0A0L6VN12_9BASI</name>
<sequence length="94" mass="10459">MKLRFSLLTTLGLLRSAGANLGRKTLDAQGAVSWDRHSIVIAGERRFIQSGEFHPWRLPVVSQWTDILQKFSAAGLNTVSIYGKLSRPAHSKKL</sequence>
<dbReference type="OrthoDB" id="3001638at2759"/>
<keyword evidence="1" id="KW-0732">Signal</keyword>
<evidence type="ECO:0000313" key="4">
    <source>
        <dbReference type="Proteomes" id="UP000037035"/>
    </source>
</evidence>
<keyword evidence="4" id="KW-1185">Reference proteome</keyword>
<proteinExistence type="predicted"/>
<dbReference type="SUPFAM" id="SSF51445">
    <property type="entry name" value="(Trans)glycosidases"/>
    <property type="match status" value="1"/>
</dbReference>
<dbReference type="InterPro" id="IPR017853">
    <property type="entry name" value="GH"/>
</dbReference>
<feature type="signal peptide" evidence="1">
    <location>
        <begin position="1"/>
        <end position="19"/>
    </location>
</feature>
<gene>
    <name evidence="3" type="ORF">VP01_132g15</name>
</gene>
<comment type="caution">
    <text evidence="3">The sequence shown here is derived from an EMBL/GenBank/DDBJ whole genome shotgun (WGS) entry which is preliminary data.</text>
</comment>
<dbReference type="InterPro" id="IPR031330">
    <property type="entry name" value="Gly_Hdrlase_35_cat"/>
</dbReference>
<feature type="chain" id="PRO_5005568680" description="Glycoside hydrolase 35 catalytic domain-containing protein" evidence="1">
    <location>
        <begin position="20"/>
        <end position="94"/>
    </location>
</feature>
<evidence type="ECO:0000313" key="3">
    <source>
        <dbReference type="EMBL" id="KNZ61962.1"/>
    </source>
</evidence>
<reference evidence="3 4" key="1">
    <citation type="submission" date="2015-08" db="EMBL/GenBank/DDBJ databases">
        <title>Next Generation Sequencing and Analysis of the Genome of Puccinia sorghi L Schw, the Causal Agent of Maize Common Rust.</title>
        <authorList>
            <person name="Rochi L."/>
            <person name="Burguener G."/>
            <person name="Darino M."/>
            <person name="Turjanski A."/>
            <person name="Kreff E."/>
            <person name="Dieguez M.J."/>
            <person name="Sacco F."/>
        </authorList>
    </citation>
    <scope>NUCLEOTIDE SEQUENCE [LARGE SCALE GENOMIC DNA]</scope>
    <source>
        <strain evidence="3 4">RO10H11247</strain>
    </source>
</reference>
<protein>
    <recommendedName>
        <fullName evidence="2">Glycoside hydrolase 35 catalytic domain-containing protein</fullName>
    </recommendedName>
</protein>